<sequence length="107" mass="12399">MNSALSIQFSPLSSSYSMGFPCTLNLISGRYYSPEEARHRYYKAQRNGTLAQYEQEMPSRALDMQKCIDHVKKHADWGARYLQKNSDSMTRSAQHQRAITQDFINFP</sequence>
<proteinExistence type="predicted"/>
<reference evidence="1 2" key="1">
    <citation type="journal article" date="2019" name="BMC Genomics">
        <title>Chromosome level assembly and comparative genome analysis confirm lager-brewing yeasts originated from a single hybridization.</title>
        <authorList>
            <person name="Salazar A.N."/>
            <person name="Gorter de Vries A.R."/>
            <person name="van den Broek M."/>
            <person name="Brouwers N."/>
            <person name="de la Torre Cortes P."/>
            <person name="Kuijpers N.G.A."/>
            <person name="Daran J.G."/>
            <person name="Abeel T."/>
        </authorList>
    </citation>
    <scope>NUCLEOTIDE SEQUENCE [LARGE SCALE GENOMIC DNA]</scope>
    <source>
        <strain evidence="1 2">CBS 1483</strain>
    </source>
</reference>
<protein>
    <submittedName>
        <fullName evidence="1">Uncharacterized protein</fullName>
    </submittedName>
</protein>
<organism evidence="1 2">
    <name type="scientific">Saccharomyces pastorianus</name>
    <name type="common">Lager yeast</name>
    <name type="synonym">Saccharomyces cerevisiae x Saccharomyces eubayanus</name>
    <dbReference type="NCBI Taxonomy" id="27292"/>
    <lineage>
        <taxon>Eukaryota</taxon>
        <taxon>Fungi</taxon>
        <taxon>Dikarya</taxon>
        <taxon>Ascomycota</taxon>
        <taxon>Saccharomycotina</taxon>
        <taxon>Saccharomycetes</taxon>
        <taxon>Saccharomycetales</taxon>
        <taxon>Saccharomycetaceae</taxon>
        <taxon>Saccharomyces</taxon>
    </lineage>
</organism>
<dbReference type="AlphaFoldDB" id="A0A6C1E470"/>
<evidence type="ECO:0000313" key="1">
    <source>
        <dbReference type="EMBL" id="QID83527.1"/>
    </source>
</evidence>
<accession>A0A6C1E470</accession>
<evidence type="ECO:0000313" key="2">
    <source>
        <dbReference type="Proteomes" id="UP000501346"/>
    </source>
</evidence>
<keyword evidence="2" id="KW-1185">Reference proteome</keyword>
<dbReference type="OrthoDB" id="20729at2759"/>
<name>A0A6C1E470_SACPS</name>
<dbReference type="Proteomes" id="UP000501346">
    <property type="component" value="Chromosome SeII-SeIV"/>
</dbReference>
<gene>
    <name evidence="1" type="ORF">GRS66_005993</name>
</gene>
<dbReference type="EMBL" id="CP048999">
    <property type="protein sequence ID" value="QID83527.1"/>
    <property type="molecule type" value="Genomic_DNA"/>
</dbReference>